<evidence type="ECO:0008006" key="3">
    <source>
        <dbReference type="Google" id="ProtNLM"/>
    </source>
</evidence>
<protein>
    <recommendedName>
        <fullName evidence="3">Carboxypeptidase regulatory-like domain-containing protein</fullName>
    </recommendedName>
</protein>
<dbReference type="AlphaFoldDB" id="A0A1C1YU19"/>
<sequence>MSACVAAPTITSSFNPQEAEFINRQGSGSISGQAFLRRNDGIVVYAAGSDVVLIPRTAYATERMNALYRGGKFNNLVPDPATTDPRYVEMTRKTRANGEGRFRFENLAAGQYYVVTSVSWRAGDMNQGGNLMETATLADGENLELIMTGQ</sequence>
<dbReference type="Proteomes" id="UP000094795">
    <property type="component" value="Unassembled WGS sequence"/>
</dbReference>
<dbReference type="OrthoDB" id="5677277at2"/>
<dbReference type="EMBL" id="LQZT01000023">
    <property type="protein sequence ID" value="OCW56860.1"/>
    <property type="molecule type" value="Genomic_DNA"/>
</dbReference>
<accession>A0A1C1YU19</accession>
<reference evidence="1 2" key="1">
    <citation type="submission" date="2015-12" db="EMBL/GenBank/DDBJ databases">
        <authorList>
            <person name="Shamseldin A."/>
            <person name="Moawad H."/>
            <person name="Abd El-Rahim W.M."/>
            <person name="Sadowsky M.J."/>
        </authorList>
    </citation>
    <scope>NUCLEOTIDE SEQUENCE [LARGE SCALE GENOMIC DNA]</scope>
    <source>
        <strain evidence="1 2">JC234</strain>
    </source>
</reference>
<dbReference type="SUPFAM" id="SSF117074">
    <property type="entry name" value="Hypothetical protein PA1324"/>
    <property type="match status" value="1"/>
</dbReference>
<organism evidence="1 2">
    <name type="scientific">Hoeflea olei</name>
    <dbReference type="NCBI Taxonomy" id="1480615"/>
    <lineage>
        <taxon>Bacteria</taxon>
        <taxon>Pseudomonadati</taxon>
        <taxon>Pseudomonadota</taxon>
        <taxon>Alphaproteobacteria</taxon>
        <taxon>Hyphomicrobiales</taxon>
        <taxon>Rhizobiaceae</taxon>
        <taxon>Hoeflea</taxon>
    </lineage>
</organism>
<comment type="caution">
    <text evidence="1">The sequence shown here is derived from an EMBL/GenBank/DDBJ whole genome shotgun (WGS) entry which is preliminary data.</text>
</comment>
<name>A0A1C1YU19_9HYPH</name>
<dbReference type="STRING" id="1480615.AWJ14_06770"/>
<keyword evidence="2" id="KW-1185">Reference proteome</keyword>
<evidence type="ECO:0000313" key="1">
    <source>
        <dbReference type="EMBL" id="OCW56860.1"/>
    </source>
</evidence>
<gene>
    <name evidence="1" type="ORF">AWJ14_06770</name>
</gene>
<dbReference type="RefSeq" id="WP_083220248.1">
    <property type="nucleotide sequence ID" value="NZ_LQZT01000023.1"/>
</dbReference>
<proteinExistence type="predicted"/>
<evidence type="ECO:0000313" key="2">
    <source>
        <dbReference type="Proteomes" id="UP000094795"/>
    </source>
</evidence>